<feature type="region of interest" description="Disordered" evidence="1">
    <location>
        <begin position="1"/>
        <end position="85"/>
    </location>
</feature>
<dbReference type="GeneID" id="26902684"/>
<feature type="region of interest" description="Disordered" evidence="1">
    <location>
        <begin position="347"/>
        <end position="395"/>
    </location>
</feature>
<evidence type="ECO:0000313" key="2">
    <source>
        <dbReference type="EMBL" id="KPA84412.1"/>
    </source>
</evidence>
<dbReference type="RefSeq" id="XP_015662851.1">
    <property type="nucleotide sequence ID" value="XM_015799373.1"/>
</dbReference>
<evidence type="ECO:0000313" key="3">
    <source>
        <dbReference type="Proteomes" id="UP000037923"/>
    </source>
</evidence>
<name>A0A0N0DYR1_LEPPY</name>
<dbReference type="Proteomes" id="UP000037923">
    <property type="component" value="Unassembled WGS sequence"/>
</dbReference>
<evidence type="ECO:0000256" key="1">
    <source>
        <dbReference type="SAM" id="MobiDB-lite"/>
    </source>
</evidence>
<keyword evidence="3" id="KW-1185">Reference proteome</keyword>
<feature type="region of interest" description="Disordered" evidence="1">
    <location>
        <begin position="307"/>
        <end position="331"/>
    </location>
</feature>
<organism evidence="2 3">
    <name type="scientific">Leptomonas pyrrhocoris</name>
    <name type="common">Firebug parasite</name>
    <dbReference type="NCBI Taxonomy" id="157538"/>
    <lineage>
        <taxon>Eukaryota</taxon>
        <taxon>Discoba</taxon>
        <taxon>Euglenozoa</taxon>
        <taxon>Kinetoplastea</taxon>
        <taxon>Metakinetoplastina</taxon>
        <taxon>Trypanosomatida</taxon>
        <taxon>Trypanosomatidae</taxon>
        <taxon>Leishmaniinae</taxon>
        <taxon>Leptomonas</taxon>
    </lineage>
</organism>
<dbReference type="EMBL" id="LGTL01000003">
    <property type="protein sequence ID" value="KPA84412.1"/>
    <property type="molecule type" value="Genomic_DNA"/>
</dbReference>
<feature type="compositionally biased region" description="Basic and acidic residues" evidence="1">
    <location>
        <begin position="720"/>
        <end position="732"/>
    </location>
</feature>
<feature type="compositionally biased region" description="Low complexity" evidence="1">
    <location>
        <begin position="354"/>
        <end position="373"/>
    </location>
</feature>
<dbReference type="VEuPathDB" id="TriTrypDB:LpyrH10_03_5400"/>
<dbReference type="OrthoDB" id="277789at2759"/>
<dbReference type="SUPFAM" id="SSF52540">
    <property type="entry name" value="P-loop containing nucleoside triphosphate hydrolases"/>
    <property type="match status" value="1"/>
</dbReference>
<dbReference type="InterPro" id="IPR036961">
    <property type="entry name" value="Kinesin_motor_dom_sf"/>
</dbReference>
<accession>A0A0N0DYR1</accession>
<dbReference type="RefSeq" id="XP_015662850.1">
    <property type="nucleotide sequence ID" value="XM_015799372.1"/>
</dbReference>
<dbReference type="InterPro" id="IPR027417">
    <property type="entry name" value="P-loop_NTPase"/>
</dbReference>
<feature type="compositionally biased region" description="Polar residues" evidence="1">
    <location>
        <begin position="22"/>
        <end position="34"/>
    </location>
</feature>
<sequence length="740" mass="75719">MAAAAGPTVSPSSGPKRAVGPGTNNSGMMASPKSTPAAAGGMKRAPGVAQGPPAGTPSAASGAAGNAPPTMARKNSMNGDMGGGGYGSMGPGDPMGGAGGYGSMGPGGYGSMGPGGPMGGYGSMGGGGYGSMGMDGANGAGMGGSMYGQNPNPSSMYGQNNAGSMMGGPMGGSMYGQNPGGAGDAAAGIGGSMYGQNPGAGSMMGGMSSMYGMGGPFGSMGPGSMMGPMGGSMYGMGGPMGGSMYGMGGSGNMSTCGIAAQWGSLANMSTGGRDGPTNRSGISSDYGGFAEATTMDLNDLCPNIGTFDDAKDLKRSGKRGGNHLYSRDKHEKIIATNNSNAQALTIKRKADVKASPGARATSTSASPAAESNSRNAPRSSPGAAAGNTAGGKLRAKVPSNYNVHSLIIVDKAGRTAVTTVKDPSTVVFEKGGKKETFEADEAMARASAEEDVDSVLLSELRSNWFNGHNSSLMMCAGKGKNTATQELGRGFIQKCIERLEKNEKDTGVKFDVSMTMVALRGADQCCDLLKEGAGYDKMAMGSSPVYGPCLLDLETKVVKTGTEATKHFNAGLKNAKEEKEIVAAFYVLKTIKKTGAEVEVHLSSMCLALCGETVSHMTDIKDKLPSSPHRLFRYAVDGACVTVSGLCIDSNDEEAQAALEVERKMREVKNQPPRSGNVKRFVDFTYKEITRQKEKAASATGSEKKTRETQIERMEEMVKDANELLTEPEKTRPKGYPTGR</sequence>
<dbReference type="PANTHER" id="PTHR35615">
    <property type="entry name" value="PRESENT IN THE OUTER MITOCHONDRIAL MEMBRANE PROTEOME 22-RELATED"/>
    <property type="match status" value="1"/>
</dbReference>
<dbReference type="OMA" id="VKFDITM"/>
<proteinExistence type="predicted"/>
<dbReference type="PANTHER" id="PTHR35615:SF7">
    <property type="entry name" value="PRESENT IN THE OUTER MITOCHONDRIAL MEMBRANE PROTEOME 22"/>
    <property type="match status" value="1"/>
</dbReference>
<comment type="caution">
    <text evidence="2">The sequence shown here is derived from an EMBL/GenBank/DDBJ whole genome shotgun (WGS) entry which is preliminary data.</text>
</comment>
<dbReference type="AlphaFoldDB" id="A0A0N0DYR1"/>
<dbReference type="Gene3D" id="3.40.850.10">
    <property type="entry name" value="Kinesin motor domain"/>
    <property type="match status" value="1"/>
</dbReference>
<gene>
    <name evidence="2" type="ORF">ABB37_02389</name>
</gene>
<dbReference type="EMBL" id="LGTL01000003">
    <property type="protein sequence ID" value="KPA84411.1"/>
    <property type="molecule type" value="Genomic_DNA"/>
</dbReference>
<protein>
    <submittedName>
        <fullName evidence="2">Uncharacterized protein</fullName>
    </submittedName>
</protein>
<feature type="region of interest" description="Disordered" evidence="1">
    <location>
        <begin position="720"/>
        <end position="740"/>
    </location>
</feature>
<reference evidence="2 3" key="1">
    <citation type="submission" date="2015-07" db="EMBL/GenBank/DDBJ databases">
        <title>High-quality genome of monoxenous trypanosomatid Leptomonas pyrrhocoris.</title>
        <authorList>
            <person name="Flegontov P."/>
            <person name="Butenko A."/>
            <person name="Firsov S."/>
            <person name="Vlcek C."/>
            <person name="Logacheva M.D."/>
            <person name="Field M."/>
            <person name="Filatov D."/>
            <person name="Flegontova O."/>
            <person name="Gerasimov E."/>
            <person name="Jackson A.P."/>
            <person name="Kelly S."/>
            <person name="Opperdoes F."/>
            <person name="O'Reilly A."/>
            <person name="Votypka J."/>
            <person name="Yurchenko V."/>
            <person name="Lukes J."/>
        </authorList>
    </citation>
    <scope>NUCLEOTIDE SEQUENCE [LARGE SCALE GENOMIC DNA]</scope>
    <source>
        <strain evidence="2">H10</strain>
    </source>
</reference>
<feature type="compositionally biased region" description="Low complexity" evidence="1">
    <location>
        <begin position="51"/>
        <end position="70"/>
    </location>
</feature>